<evidence type="ECO:0000256" key="3">
    <source>
        <dbReference type="ARBA" id="ARBA00022691"/>
    </source>
</evidence>
<keyword evidence="3" id="KW-0949">S-adenosyl-L-methionine</keyword>
<keyword evidence="2" id="KW-0808">Transferase</keyword>
<dbReference type="CDD" id="cd02440">
    <property type="entry name" value="AdoMet_MTases"/>
    <property type="match status" value="1"/>
</dbReference>
<accession>A0ABS7D563</accession>
<reference evidence="5 6" key="1">
    <citation type="submission" date="2021-07" db="EMBL/GenBank/DDBJ databases">
        <title>Paenibacillus radiodurans sp. nov., isolated from the southeastern edge of Tengger Desert.</title>
        <authorList>
            <person name="Zhang G."/>
        </authorList>
    </citation>
    <scope>NUCLEOTIDE SEQUENCE [LARGE SCALE GENOMIC DNA]</scope>
    <source>
        <strain evidence="5 6">DT7-4</strain>
    </source>
</reference>
<keyword evidence="6" id="KW-1185">Reference proteome</keyword>
<evidence type="ECO:0000256" key="1">
    <source>
        <dbReference type="ARBA" id="ARBA00022603"/>
    </source>
</evidence>
<sequence>MNKIGNVTINLDYYNGHSVYSDGSIEDEILGIAEQEIDLEDVISKDDRWPILYHFSPVRRQIVEWIDFPENSKLLEIGAGCGAITGVLCEKASEVVAVELSLRRAKIIANRYKHHRNLEIMVGNLNDVSFETSFDIVTLIGVLEYAGRFTEEENPYHSFLRKIAGLMEDNGQLIIAIENKFGLKYWAGAREDHTGRFFDGLENYPHQDGVATFSKDEITKLLLDTGFMDIEFYYPMPDYKMPNQIFSDTYLPRSGQIKGEFPAYDADRLRMFNENLVLENLIKNNKFDFFANSFLILCKKKEVGHS</sequence>
<organism evidence="5 6">
    <name type="scientific">Paenibacillus oenotherae</name>
    <dbReference type="NCBI Taxonomy" id="1435645"/>
    <lineage>
        <taxon>Bacteria</taxon>
        <taxon>Bacillati</taxon>
        <taxon>Bacillota</taxon>
        <taxon>Bacilli</taxon>
        <taxon>Bacillales</taxon>
        <taxon>Paenibacillaceae</taxon>
        <taxon>Paenibacillus</taxon>
    </lineage>
</organism>
<name>A0ABS7D563_9BACL</name>
<dbReference type="RefSeq" id="WP_219872305.1">
    <property type="nucleotide sequence ID" value="NZ_JAHZIJ010000005.1"/>
</dbReference>
<keyword evidence="1 5" id="KW-0489">Methyltransferase</keyword>
<evidence type="ECO:0000256" key="2">
    <source>
        <dbReference type="ARBA" id="ARBA00022679"/>
    </source>
</evidence>
<evidence type="ECO:0000313" key="5">
    <source>
        <dbReference type="EMBL" id="MBW7475064.1"/>
    </source>
</evidence>
<dbReference type="SMART" id="SM00650">
    <property type="entry name" value="rADc"/>
    <property type="match status" value="1"/>
</dbReference>
<dbReference type="GO" id="GO:0008168">
    <property type="term" value="F:methyltransferase activity"/>
    <property type="evidence" value="ECO:0007669"/>
    <property type="project" value="UniProtKB-KW"/>
</dbReference>
<dbReference type="Proteomes" id="UP000812277">
    <property type="component" value="Unassembled WGS sequence"/>
</dbReference>
<dbReference type="SUPFAM" id="SSF53335">
    <property type="entry name" value="S-adenosyl-L-methionine-dependent methyltransferases"/>
    <property type="match status" value="1"/>
</dbReference>
<dbReference type="EMBL" id="JAHZIJ010000005">
    <property type="protein sequence ID" value="MBW7475064.1"/>
    <property type="molecule type" value="Genomic_DNA"/>
</dbReference>
<dbReference type="InterPro" id="IPR013216">
    <property type="entry name" value="Methyltransf_11"/>
</dbReference>
<feature type="domain" description="Ribosomal RNA adenine methylase transferase N-terminal" evidence="4">
    <location>
        <begin position="58"/>
        <end position="164"/>
    </location>
</feature>
<gene>
    <name evidence="5" type="ORF">K0T92_09925</name>
</gene>
<dbReference type="GO" id="GO:0032259">
    <property type="term" value="P:methylation"/>
    <property type="evidence" value="ECO:0007669"/>
    <property type="project" value="UniProtKB-KW"/>
</dbReference>
<evidence type="ECO:0000313" key="6">
    <source>
        <dbReference type="Proteomes" id="UP000812277"/>
    </source>
</evidence>
<evidence type="ECO:0000259" key="4">
    <source>
        <dbReference type="SMART" id="SM00650"/>
    </source>
</evidence>
<dbReference type="Pfam" id="PF08241">
    <property type="entry name" value="Methyltransf_11"/>
    <property type="match status" value="1"/>
</dbReference>
<protein>
    <submittedName>
        <fullName evidence="5">Methyltransferase</fullName>
    </submittedName>
</protein>
<dbReference type="InterPro" id="IPR020598">
    <property type="entry name" value="rRNA_Ade_methylase_Trfase_N"/>
</dbReference>
<comment type="caution">
    <text evidence="5">The sequence shown here is derived from an EMBL/GenBank/DDBJ whole genome shotgun (WGS) entry which is preliminary data.</text>
</comment>
<dbReference type="Gene3D" id="3.40.50.150">
    <property type="entry name" value="Vaccinia Virus protein VP39"/>
    <property type="match status" value="1"/>
</dbReference>
<dbReference type="InterPro" id="IPR029063">
    <property type="entry name" value="SAM-dependent_MTases_sf"/>
</dbReference>
<proteinExistence type="predicted"/>